<dbReference type="RefSeq" id="WP_263340341.1">
    <property type="nucleotide sequence ID" value="NZ_JAGSYH010000005.1"/>
</dbReference>
<keyword evidence="2" id="KW-1185">Reference proteome</keyword>
<dbReference type="EMBL" id="JBHSPH010000005">
    <property type="protein sequence ID" value="MFC5863517.1"/>
    <property type="molecule type" value="Genomic_DNA"/>
</dbReference>
<dbReference type="PROSITE" id="PS51257">
    <property type="entry name" value="PROKAR_LIPOPROTEIN"/>
    <property type="match status" value="1"/>
</dbReference>
<proteinExistence type="predicted"/>
<dbReference type="Pfam" id="PF14081">
    <property type="entry name" value="DUF4262"/>
    <property type="match status" value="1"/>
</dbReference>
<organism evidence="1 2">
    <name type="scientific">Acidicapsa dinghuensis</name>
    <dbReference type="NCBI Taxonomy" id="2218256"/>
    <lineage>
        <taxon>Bacteria</taxon>
        <taxon>Pseudomonadati</taxon>
        <taxon>Acidobacteriota</taxon>
        <taxon>Terriglobia</taxon>
        <taxon>Terriglobales</taxon>
        <taxon>Acidobacteriaceae</taxon>
        <taxon>Acidicapsa</taxon>
    </lineage>
</organism>
<accession>A0ABW1EJQ8</accession>
<name>A0ABW1EJQ8_9BACT</name>
<protein>
    <submittedName>
        <fullName evidence="1">DUF4262 domain-containing protein</fullName>
    </submittedName>
</protein>
<evidence type="ECO:0000313" key="1">
    <source>
        <dbReference type="EMBL" id="MFC5863517.1"/>
    </source>
</evidence>
<dbReference type="Proteomes" id="UP001596091">
    <property type="component" value="Unassembled WGS sequence"/>
</dbReference>
<gene>
    <name evidence="1" type="ORF">ACFPT7_14520</name>
</gene>
<sequence length="247" mass="27856">MSKDERRERALNQIRENIARNGHHIYVVSGGSCPRFAYTIGLSEQVSFELILAGAILYLYKDVNQIINNIARELKLVGRFSKTPFAVGSQGIFTLRETHSSWSSSLLLGALDYYQVKEMSVVQIVPDNDHWTVDIPDMSEPWSSTTAGAWRWLHESWTYAIPVNSVATTNIQALRGERTTEAARWEENEWEIFAGAGPDVTENEMRVVPLGTLLAADKSLDPIVDLAVGEGLWRDASSDWHPWHSRK</sequence>
<evidence type="ECO:0000313" key="2">
    <source>
        <dbReference type="Proteomes" id="UP001596091"/>
    </source>
</evidence>
<comment type="caution">
    <text evidence="1">The sequence shown here is derived from an EMBL/GenBank/DDBJ whole genome shotgun (WGS) entry which is preliminary data.</text>
</comment>
<dbReference type="InterPro" id="IPR025358">
    <property type="entry name" value="DUF4262"/>
</dbReference>
<reference evidence="2" key="1">
    <citation type="journal article" date="2019" name="Int. J. Syst. Evol. Microbiol.">
        <title>The Global Catalogue of Microorganisms (GCM) 10K type strain sequencing project: providing services to taxonomists for standard genome sequencing and annotation.</title>
        <authorList>
            <consortium name="The Broad Institute Genomics Platform"/>
            <consortium name="The Broad Institute Genome Sequencing Center for Infectious Disease"/>
            <person name="Wu L."/>
            <person name="Ma J."/>
        </authorList>
    </citation>
    <scope>NUCLEOTIDE SEQUENCE [LARGE SCALE GENOMIC DNA]</scope>
    <source>
        <strain evidence="2">JCM 4087</strain>
    </source>
</reference>